<dbReference type="EMBL" id="JARKIK010000049">
    <property type="protein sequence ID" value="KAK8734794.1"/>
    <property type="molecule type" value="Genomic_DNA"/>
</dbReference>
<dbReference type="Pfam" id="PF00089">
    <property type="entry name" value="Trypsin"/>
    <property type="match status" value="1"/>
</dbReference>
<accession>A0AAW0X548</accession>
<comment type="caution">
    <text evidence="7">The sequence shown here is derived from an EMBL/GenBank/DDBJ whole genome shotgun (WGS) entry which is preliminary data.</text>
</comment>
<reference evidence="7 8" key="1">
    <citation type="journal article" date="2024" name="BMC Genomics">
        <title>Genome assembly of redclaw crayfish (Cherax quadricarinatus) provides insights into its immune adaptation and hypoxia tolerance.</title>
        <authorList>
            <person name="Liu Z."/>
            <person name="Zheng J."/>
            <person name="Li H."/>
            <person name="Fang K."/>
            <person name="Wang S."/>
            <person name="He J."/>
            <person name="Zhou D."/>
            <person name="Weng S."/>
            <person name="Chi M."/>
            <person name="Gu Z."/>
            <person name="He J."/>
            <person name="Li F."/>
            <person name="Wang M."/>
        </authorList>
    </citation>
    <scope>NUCLEOTIDE SEQUENCE [LARGE SCALE GENOMIC DNA]</scope>
    <source>
        <strain evidence="7">ZL_2023a</strain>
    </source>
</reference>
<dbReference type="InterPro" id="IPR033116">
    <property type="entry name" value="TRYPSIN_SER"/>
</dbReference>
<feature type="non-terminal residue" evidence="7">
    <location>
        <position position="1"/>
    </location>
</feature>
<dbReference type="InterPro" id="IPR009003">
    <property type="entry name" value="Peptidase_S1_PA"/>
</dbReference>
<dbReference type="PROSITE" id="PS00135">
    <property type="entry name" value="TRYPSIN_SER"/>
    <property type="match status" value="1"/>
</dbReference>
<dbReference type="InterPro" id="IPR001314">
    <property type="entry name" value="Peptidase_S1A"/>
</dbReference>
<dbReference type="InterPro" id="IPR018114">
    <property type="entry name" value="TRYPSIN_HIS"/>
</dbReference>
<feature type="domain" description="Peptidase S1" evidence="6">
    <location>
        <begin position="35"/>
        <end position="274"/>
    </location>
</feature>
<dbReference type="SUPFAM" id="SSF50494">
    <property type="entry name" value="Trypsin-like serine proteases"/>
    <property type="match status" value="1"/>
</dbReference>
<name>A0AAW0X548_CHEQU</name>
<evidence type="ECO:0000313" key="7">
    <source>
        <dbReference type="EMBL" id="KAK8734794.1"/>
    </source>
</evidence>
<dbReference type="AlphaFoldDB" id="A0AAW0X548"/>
<evidence type="ECO:0000256" key="1">
    <source>
        <dbReference type="ARBA" id="ARBA00022670"/>
    </source>
</evidence>
<dbReference type="PANTHER" id="PTHR24252:SF7">
    <property type="entry name" value="HYALIN"/>
    <property type="match status" value="1"/>
</dbReference>
<dbReference type="InterPro" id="IPR043504">
    <property type="entry name" value="Peptidase_S1_PA_chymotrypsin"/>
</dbReference>
<dbReference type="Gene3D" id="2.40.10.10">
    <property type="entry name" value="Trypsin-like serine proteases"/>
    <property type="match status" value="2"/>
</dbReference>
<dbReference type="InterPro" id="IPR001254">
    <property type="entry name" value="Trypsin_dom"/>
</dbReference>
<evidence type="ECO:0000256" key="2">
    <source>
        <dbReference type="ARBA" id="ARBA00022801"/>
    </source>
</evidence>
<proteinExistence type="predicted"/>
<dbReference type="GO" id="GO:0004252">
    <property type="term" value="F:serine-type endopeptidase activity"/>
    <property type="evidence" value="ECO:0007669"/>
    <property type="project" value="InterPro"/>
</dbReference>
<dbReference type="PANTHER" id="PTHR24252">
    <property type="entry name" value="ACROSIN-RELATED"/>
    <property type="match status" value="1"/>
</dbReference>
<keyword evidence="8" id="KW-1185">Reference proteome</keyword>
<dbReference type="SMART" id="SM00020">
    <property type="entry name" value="Tryp_SPc"/>
    <property type="match status" value="1"/>
</dbReference>
<keyword evidence="1 5" id="KW-0645">Protease</keyword>
<dbReference type="Proteomes" id="UP001445076">
    <property type="component" value="Unassembled WGS sequence"/>
</dbReference>
<sequence length="313" mass="34379">LIPPTREALAGLGEERNSQVCGIRHSAVPDIITRIVGGSPAETHEFPWQVSLQWRYDWYTYHVCGATVIDQNWVLTAAHCTHQYTPKDLLVVAGEHQLKHKEGTEQTRYIERIVEHNAYSSTTQENDIALLKLTAPLQMDGVTVSPICMPPPMTNFSGHCVVSGWGKEKEGGTSSDRLQKVVVPIITDDRCKDSYLSIGYNGPIAETMMCAGYRQGNMDACQGDSGGPFVCQGFNNRYYIAGIVSWGIGCARPNVPGVYTEVSRYVAWIANVVSNRVDMPPRPASLRSPGLLDASSTLHYSVNTTSEEPAPHV</sequence>
<evidence type="ECO:0000256" key="3">
    <source>
        <dbReference type="ARBA" id="ARBA00022825"/>
    </source>
</evidence>
<dbReference type="GO" id="GO:0006508">
    <property type="term" value="P:proteolysis"/>
    <property type="evidence" value="ECO:0007669"/>
    <property type="project" value="UniProtKB-KW"/>
</dbReference>
<evidence type="ECO:0000256" key="5">
    <source>
        <dbReference type="RuleBase" id="RU363034"/>
    </source>
</evidence>
<dbReference type="PROSITE" id="PS00134">
    <property type="entry name" value="TRYPSIN_HIS"/>
    <property type="match status" value="1"/>
</dbReference>
<dbReference type="PRINTS" id="PR00722">
    <property type="entry name" value="CHYMOTRYPSIN"/>
</dbReference>
<evidence type="ECO:0000259" key="6">
    <source>
        <dbReference type="PROSITE" id="PS50240"/>
    </source>
</evidence>
<evidence type="ECO:0000256" key="4">
    <source>
        <dbReference type="ARBA" id="ARBA00023157"/>
    </source>
</evidence>
<dbReference type="CDD" id="cd00190">
    <property type="entry name" value="Tryp_SPc"/>
    <property type="match status" value="1"/>
</dbReference>
<evidence type="ECO:0000313" key="8">
    <source>
        <dbReference type="Proteomes" id="UP001445076"/>
    </source>
</evidence>
<organism evidence="7 8">
    <name type="scientific">Cherax quadricarinatus</name>
    <name type="common">Australian red claw crayfish</name>
    <dbReference type="NCBI Taxonomy" id="27406"/>
    <lineage>
        <taxon>Eukaryota</taxon>
        <taxon>Metazoa</taxon>
        <taxon>Ecdysozoa</taxon>
        <taxon>Arthropoda</taxon>
        <taxon>Crustacea</taxon>
        <taxon>Multicrustacea</taxon>
        <taxon>Malacostraca</taxon>
        <taxon>Eumalacostraca</taxon>
        <taxon>Eucarida</taxon>
        <taxon>Decapoda</taxon>
        <taxon>Pleocyemata</taxon>
        <taxon>Astacidea</taxon>
        <taxon>Parastacoidea</taxon>
        <taxon>Parastacidae</taxon>
        <taxon>Cherax</taxon>
    </lineage>
</organism>
<keyword evidence="2 5" id="KW-0378">Hydrolase</keyword>
<gene>
    <name evidence="7" type="ORF">OTU49_005653</name>
</gene>
<keyword evidence="3 5" id="KW-0720">Serine protease</keyword>
<dbReference type="FunFam" id="2.40.10.10:FF:000003">
    <property type="entry name" value="Transmembrane serine protease 3"/>
    <property type="match status" value="1"/>
</dbReference>
<dbReference type="PROSITE" id="PS50240">
    <property type="entry name" value="TRYPSIN_DOM"/>
    <property type="match status" value="1"/>
</dbReference>
<protein>
    <recommendedName>
        <fullName evidence="6">Peptidase S1 domain-containing protein</fullName>
    </recommendedName>
</protein>
<keyword evidence="4" id="KW-1015">Disulfide bond</keyword>